<dbReference type="GO" id="GO:1905786">
    <property type="term" value="P:positive regulation of anaphase-promoting complex-dependent catabolic process"/>
    <property type="evidence" value="ECO:0007669"/>
    <property type="project" value="EnsemblFungi"/>
</dbReference>
<dbReference type="PROSITE" id="PS50082">
    <property type="entry name" value="WD_REPEATS_2"/>
    <property type="match status" value="1"/>
</dbReference>
<dbReference type="InterPro" id="IPR019775">
    <property type="entry name" value="WD40_repeat_CS"/>
</dbReference>
<dbReference type="GO" id="GO:0010997">
    <property type="term" value="F:anaphase-promoting complex binding"/>
    <property type="evidence" value="ECO:0007669"/>
    <property type="project" value="InterPro"/>
</dbReference>
<organism evidence="6 7">
    <name type="scientific">Nadsonia fulvescens var. elongata DSM 6958</name>
    <dbReference type="NCBI Taxonomy" id="857566"/>
    <lineage>
        <taxon>Eukaryota</taxon>
        <taxon>Fungi</taxon>
        <taxon>Dikarya</taxon>
        <taxon>Ascomycota</taxon>
        <taxon>Saccharomycotina</taxon>
        <taxon>Dipodascomycetes</taxon>
        <taxon>Dipodascales</taxon>
        <taxon>Dipodascales incertae sedis</taxon>
        <taxon>Nadsonia</taxon>
    </lineage>
</organism>
<protein>
    <submittedName>
        <fullName evidence="6">WD40 repeat-like protein</fullName>
    </submittedName>
</protein>
<name>A0A1E3PMH7_9ASCO</name>
<evidence type="ECO:0000256" key="4">
    <source>
        <dbReference type="PROSITE-ProRule" id="PRU00221"/>
    </source>
</evidence>
<dbReference type="InterPro" id="IPR001680">
    <property type="entry name" value="WD40_rpt"/>
</dbReference>
<dbReference type="Pfam" id="PF24807">
    <property type="entry name" value="WD40_CDC20-Fz"/>
    <property type="match status" value="1"/>
</dbReference>
<proteinExistence type="inferred from homology"/>
<comment type="similarity">
    <text evidence="1">Belongs to the WD repeat CDC20/Fizzy family.</text>
</comment>
<accession>A0A1E3PMH7</accession>
<dbReference type="Gene3D" id="2.130.10.10">
    <property type="entry name" value="YVTN repeat-like/Quinoprotein amine dehydrogenase"/>
    <property type="match status" value="1"/>
</dbReference>
<dbReference type="Proteomes" id="UP000095009">
    <property type="component" value="Unassembled WGS sequence"/>
</dbReference>
<dbReference type="OrthoDB" id="10263272at2759"/>
<dbReference type="GO" id="GO:0007130">
    <property type="term" value="P:synaptonemal complex assembly"/>
    <property type="evidence" value="ECO:0007669"/>
    <property type="project" value="EnsemblFungi"/>
</dbReference>
<dbReference type="PANTHER" id="PTHR19918">
    <property type="entry name" value="CELL DIVISION CYCLE 20 CDC20 FIZZY -RELATED"/>
    <property type="match status" value="1"/>
</dbReference>
<dbReference type="STRING" id="857566.A0A1E3PMH7"/>
<dbReference type="GO" id="GO:1903024">
    <property type="term" value="P:positive regulation of ascospore-type prospore membrane formation"/>
    <property type="evidence" value="ECO:0007669"/>
    <property type="project" value="EnsemblFungi"/>
</dbReference>
<dbReference type="GO" id="GO:0044778">
    <property type="term" value="P:meiotic DNA integrity checkpoint signaling"/>
    <property type="evidence" value="ECO:0007669"/>
    <property type="project" value="EnsemblFungi"/>
</dbReference>
<dbReference type="PROSITE" id="PS50294">
    <property type="entry name" value="WD_REPEATS_REGION"/>
    <property type="match status" value="1"/>
</dbReference>
<dbReference type="InterPro" id="IPR036322">
    <property type="entry name" value="WD40_repeat_dom_sf"/>
</dbReference>
<keyword evidence="7" id="KW-1185">Reference proteome</keyword>
<dbReference type="SUPFAM" id="SSF50978">
    <property type="entry name" value="WD40 repeat-like"/>
    <property type="match status" value="1"/>
</dbReference>
<dbReference type="SMART" id="SM00320">
    <property type="entry name" value="WD40"/>
    <property type="match status" value="5"/>
</dbReference>
<dbReference type="PANTHER" id="PTHR19918:SF5">
    <property type="entry name" value="MEIOSIS-SPECIFIC APC_C ACTIVATOR PROTEIN AMA1"/>
    <property type="match status" value="1"/>
</dbReference>
<dbReference type="GO" id="GO:1990757">
    <property type="term" value="F:ubiquitin ligase activator activity"/>
    <property type="evidence" value="ECO:0007669"/>
    <property type="project" value="EnsemblFungi"/>
</dbReference>
<evidence type="ECO:0000256" key="1">
    <source>
        <dbReference type="ARBA" id="ARBA00006445"/>
    </source>
</evidence>
<dbReference type="InterPro" id="IPR015943">
    <property type="entry name" value="WD40/YVTN_repeat-like_dom_sf"/>
</dbReference>
<dbReference type="AlphaFoldDB" id="A0A1E3PMH7"/>
<keyword evidence="2 4" id="KW-0853">WD repeat</keyword>
<keyword evidence="3" id="KW-0677">Repeat</keyword>
<dbReference type="InterPro" id="IPR033010">
    <property type="entry name" value="Cdc20/Fizzy"/>
</dbReference>
<gene>
    <name evidence="6" type="ORF">NADFUDRAFT_22672</name>
</gene>
<dbReference type="EMBL" id="KV454408">
    <property type="protein sequence ID" value="ODQ66629.1"/>
    <property type="molecule type" value="Genomic_DNA"/>
</dbReference>
<evidence type="ECO:0000256" key="2">
    <source>
        <dbReference type="ARBA" id="ARBA00022574"/>
    </source>
</evidence>
<dbReference type="InterPro" id="IPR056150">
    <property type="entry name" value="WD40_CDC20-Fz"/>
</dbReference>
<dbReference type="PROSITE" id="PS00678">
    <property type="entry name" value="WD_REPEATS_1"/>
    <property type="match status" value="1"/>
</dbReference>
<evidence type="ECO:0000256" key="3">
    <source>
        <dbReference type="ARBA" id="ARBA00022737"/>
    </source>
</evidence>
<evidence type="ECO:0000313" key="6">
    <source>
        <dbReference type="EMBL" id="ODQ66629.1"/>
    </source>
</evidence>
<dbReference type="GO" id="GO:0030476">
    <property type="term" value="P:ascospore wall assembly"/>
    <property type="evidence" value="ECO:0007669"/>
    <property type="project" value="EnsemblFungi"/>
</dbReference>
<evidence type="ECO:0000259" key="5">
    <source>
        <dbReference type="Pfam" id="PF24807"/>
    </source>
</evidence>
<feature type="repeat" description="WD" evidence="4">
    <location>
        <begin position="184"/>
        <end position="219"/>
    </location>
</feature>
<sequence>MSLKALTQEIRNLTGTPIALTRGSSFTDKKAKKPKVLSHIPYRILDAPRLRNDFYSNLVAWSRMTGQVAVGLGIDVYIWTEYEGAVCLNIANRTSPVMSLAFSETNILMIGYKSGKILMFDINKNKVHARYNMIKNGVCCGLWSPGSSTTLFVGDEIGNVLCLRTTKNGTPPSGFISLEKVSILKAHQQQICGMAISPDNTQIAIGGNDNLCTVWDIRNISEPKLQYRLPHKAAVKALAFCPWSSALLATGGGSFDRTIRFWHTNSGTLLESLEVQGQVTSLVWSRHYRQIAATFGFSNPTQPKLVSVYSFPKCIPLVQVPATANLRVLSAVLSPDGVCICVASNDETIRFYELWATKDKKVPHVLDYPQSGMFGSDLIELEEGIDKNYDIVR</sequence>
<dbReference type="GO" id="GO:0005680">
    <property type="term" value="C:anaphase-promoting complex"/>
    <property type="evidence" value="ECO:0007669"/>
    <property type="project" value="EnsemblFungi"/>
</dbReference>
<reference evidence="6 7" key="1">
    <citation type="journal article" date="2016" name="Proc. Natl. Acad. Sci. U.S.A.">
        <title>Comparative genomics of biotechnologically important yeasts.</title>
        <authorList>
            <person name="Riley R."/>
            <person name="Haridas S."/>
            <person name="Wolfe K.H."/>
            <person name="Lopes M.R."/>
            <person name="Hittinger C.T."/>
            <person name="Goeker M."/>
            <person name="Salamov A.A."/>
            <person name="Wisecaver J.H."/>
            <person name="Long T.M."/>
            <person name="Calvey C.H."/>
            <person name="Aerts A.L."/>
            <person name="Barry K.W."/>
            <person name="Choi C."/>
            <person name="Clum A."/>
            <person name="Coughlan A.Y."/>
            <person name="Deshpande S."/>
            <person name="Douglass A.P."/>
            <person name="Hanson S.J."/>
            <person name="Klenk H.-P."/>
            <person name="LaButti K.M."/>
            <person name="Lapidus A."/>
            <person name="Lindquist E.A."/>
            <person name="Lipzen A.M."/>
            <person name="Meier-Kolthoff J.P."/>
            <person name="Ohm R.A."/>
            <person name="Otillar R.P."/>
            <person name="Pangilinan J.L."/>
            <person name="Peng Y."/>
            <person name="Rokas A."/>
            <person name="Rosa C.A."/>
            <person name="Scheuner C."/>
            <person name="Sibirny A.A."/>
            <person name="Slot J.C."/>
            <person name="Stielow J.B."/>
            <person name="Sun H."/>
            <person name="Kurtzman C.P."/>
            <person name="Blackwell M."/>
            <person name="Grigoriev I.V."/>
            <person name="Jeffries T.W."/>
        </authorList>
    </citation>
    <scope>NUCLEOTIDE SEQUENCE [LARGE SCALE GENOMIC DNA]</scope>
    <source>
        <strain evidence="6 7">DSM 6958</strain>
    </source>
</reference>
<feature type="domain" description="CDC20/Fizzy WD40" evidence="5">
    <location>
        <begin position="45"/>
        <end position="352"/>
    </location>
</feature>
<evidence type="ECO:0000313" key="7">
    <source>
        <dbReference type="Proteomes" id="UP000095009"/>
    </source>
</evidence>
<dbReference type="GO" id="GO:0031145">
    <property type="term" value="P:anaphase-promoting complex-dependent catabolic process"/>
    <property type="evidence" value="ECO:0007669"/>
    <property type="project" value="TreeGrafter"/>
</dbReference>